<keyword evidence="6 10" id="KW-0547">Nucleotide-binding</keyword>
<dbReference type="Proteomes" id="UP000179275">
    <property type="component" value="Unassembled WGS sequence"/>
</dbReference>
<gene>
    <name evidence="10" type="primary">miaA</name>
    <name evidence="14" type="ORF">A3C67_00280</name>
</gene>
<reference evidence="14 15" key="1">
    <citation type="journal article" date="2016" name="Nat. Commun.">
        <title>Thousands of microbial genomes shed light on interconnected biogeochemical processes in an aquifer system.</title>
        <authorList>
            <person name="Anantharaman K."/>
            <person name="Brown C.T."/>
            <person name="Hug L.A."/>
            <person name="Sharon I."/>
            <person name="Castelle C.J."/>
            <person name="Probst A.J."/>
            <person name="Thomas B.C."/>
            <person name="Singh A."/>
            <person name="Wilkins M.J."/>
            <person name="Karaoz U."/>
            <person name="Brodie E.L."/>
            <person name="Williams K.H."/>
            <person name="Hubbard S.S."/>
            <person name="Banfield J.F."/>
        </authorList>
    </citation>
    <scope>NUCLEOTIDE SEQUENCE [LARGE SCALE GENOMIC DNA]</scope>
</reference>
<evidence type="ECO:0000256" key="2">
    <source>
        <dbReference type="ARBA" id="ARBA00003213"/>
    </source>
</evidence>
<dbReference type="GO" id="GO:0052381">
    <property type="term" value="F:tRNA dimethylallyltransferase activity"/>
    <property type="evidence" value="ECO:0007669"/>
    <property type="project" value="UniProtKB-UniRule"/>
</dbReference>
<organism evidence="14 15">
    <name type="scientific">Candidatus Nomurabacteria bacterium RIFCSPHIGHO2_02_FULL_42_19</name>
    <dbReference type="NCBI Taxonomy" id="1801756"/>
    <lineage>
        <taxon>Bacteria</taxon>
        <taxon>Candidatus Nomuraibacteriota</taxon>
    </lineage>
</organism>
<dbReference type="Gene3D" id="1.10.20.140">
    <property type="match status" value="1"/>
</dbReference>
<protein>
    <recommendedName>
        <fullName evidence="10">tRNA dimethylallyltransferase</fullName>
        <ecNumber evidence="10">2.5.1.75</ecNumber>
    </recommendedName>
    <alternativeName>
        <fullName evidence="10">Dimethylallyl diphosphate:tRNA dimethylallyltransferase</fullName>
        <shortName evidence="10">DMAPP:tRNA dimethylallyltransferase</shortName>
        <shortName evidence="10">DMATase</shortName>
    </alternativeName>
    <alternativeName>
        <fullName evidence="10">Isopentenyl-diphosphate:tRNA isopentenyltransferase</fullName>
        <shortName evidence="10">IPP transferase</shortName>
        <shortName evidence="10">IPPT</shortName>
        <shortName evidence="10">IPTase</shortName>
    </alternativeName>
</protein>
<dbReference type="PANTHER" id="PTHR11088:SF60">
    <property type="entry name" value="TRNA DIMETHYLALLYLTRANSFERASE"/>
    <property type="match status" value="1"/>
</dbReference>
<dbReference type="STRING" id="1801756.A3C67_00280"/>
<comment type="subunit">
    <text evidence="10">Monomer.</text>
</comment>
<sequence>MKKVIVILGQTAIGKSYLAVKIAKKINPPAGGEVISADSRQVYKGIDIGTGKITRAEMKGIPHHLLDVANPKNQFTVARYKKLAEKKIKEIIARGKIPIICGGTGFYIDALTRGTVLPEVLPNRKLRKKLMTKSAIALFVTLKKLDPRRANNIDPKNKIRLIRAIEIAKALGKVPKITEIKPVYKFIKIGLRVPEDSLKRKIRSRLRKRIRGGMAAELYDLKHQGVPWKRFIELGFDQKYIALYLRGKLSQKEMFENLFKNNWQYAKRQMTWFKRDPEIKWFTPDQYKKIEKYLKKKL</sequence>
<evidence type="ECO:0000256" key="12">
    <source>
        <dbReference type="RuleBase" id="RU003784"/>
    </source>
</evidence>
<evidence type="ECO:0000256" key="6">
    <source>
        <dbReference type="ARBA" id="ARBA00022741"/>
    </source>
</evidence>
<evidence type="ECO:0000313" key="15">
    <source>
        <dbReference type="Proteomes" id="UP000179275"/>
    </source>
</evidence>
<accession>A0A1F6W332</accession>
<evidence type="ECO:0000256" key="10">
    <source>
        <dbReference type="HAMAP-Rule" id="MF_00185"/>
    </source>
</evidence>
<dbReference type="InterPro" id="IPR018022">
    <property type="entry name" value="IPT"/>
</dbReference>
<dbReference type="InterPro" id="IPR027417">
    <property type="entry name" value="P-loop_NTPase"/>
</dbReference>
<evidence type="ECO:0000256" key="5">
    <source>
        <dbReference type="ARBA" id="ARBA00022694"/>
    </source>
</evidence>
<dbReference type="EC" id="2.5.1.75" evidence="10"/>
<feature type="region of interest" description="Interaction with substrate tRNA" evidence="10">
    <location>
        <begin position="38"/>
        <end position="41"/>
    </location>
</feature>
<dbReference type="InterPro" id="IPR039657">
    <property type="entry name" value="Dimethylallyltransferase"/>
</dbReference>
<comment type="function">
    <text evidence="2 10 12">Catalyzes the transfer of a dimethylallyl group onto the adenine at position 37 in tRNAs that read codons beginning with uridine, leading to the formation of N6-(dimethylallyl)adenosine (i(6)A).</text>
</comment>
<feature type="binding site" evidence="10">
    <location>
        <begin position="11"/>
        <end position="16"/>
    </location>
    <ligand>
        <name>substrate</name>
    </ligand>
</feature>
<comment type="caution">
    <text evidence="14">The sequence shown here is derived from an EMBL/GenBank/DDBJ whole genome shotgun (WGS) entry which is preliminary data.</text>
</comment>
<dbReference type="EMBL" id="MFUG01000005">
    <property type="protein sequence ID" value="OGI76301.1"/>
    <property type="molecule type" value="Genomic_DNA"/>
</dbReference>
<keyword evidence="5 10" id="KW-0819">tRNA processing</keyword>
<evidence type="ECO:0000256" key="4">
    <source>
        <dbReference type="ARBA" id="ARBA00022679"/>
    </source>
</evidence>
<feature type="site" description="Interaction with substrate tRNA" evidence="10">
    <location>
        <position position="104"/>
    </location>
</feature>
<dbReference type="GO" id="GO:0006400">
    <property type="term" value="P:tRNA modification"/>
    <property type="evidence" value="ECO:0007669"/>
    <property type="project" value="TreeGrafter"/>
</dbReference>
<dbReference type="NCBIfam" id="TIGR00174">
    <property type="entry name" value="miaA"/>
    <property type="match status" value="1"/>
</dbReference>
<comment type="catalytic activity">
    <reaction evidence="9 10 11">
        <text>adenosine(37) in tRNA + dimethylallyl diphosphate = N(6)-dimethylallyladenosine(37) in tRNA + diphosphate</text>
        <dbReference type="Rhea" id="RHEA:26482"/>
        <dbReference type="Rhea" id="RHEA-COMP:10162"/>
        <dbReference type="Rhea" id="RHEA-COMP:10375"/>
        <dbReference type="ChEBI" id="CHEBI:33019"/>
        <dbReference type="ChEBI" id="CHEBI:57623"/>
        <dbReference type="ChEBI" id="CHEBI:74411"/>
        <dbReference type="ChEBI" id="CHEBI:74415"/>
        <dbReference type="EC" id="2.5.1.75"/>
    </reaction>
</comment>
<feature type="site" description="Interaction with substrate tRNA" evidence="10">
    <location>
        <position position="127"/>
    </location>
</feature>
<dbReference type="PANTHER" id="PTHR11088">
    <property type="entry name" value="TRNA DIMETHYLALLYLTRANSFERASE"/>
    <property type="match status" value="1"/>
</dbReference>
<evidence type="ECO:0000256" key="13">
    <source>
        <dbReference type="RuleBase" id="RU003785"/>
    </source>
</evidence>
<evidence type="ECO:0000256" key="7">
    <source>
        <dbReference type="ARBA" id="ARBA00022840"/>
    </source>
</evidence>
<evidence type="ECO:0000256" key="1">
    <source>
        <dbReference type="ARBA" id="ARBA00001946"/>
    </source>
</evidence>
<dbReference type="SUPFAM" id="SSF52540">
    <property type="entry name" value="P-loop containing nucleoside triphosphate hydrolases"/>
    <property type="match status" value="1"/>
</dbReference>
<keyword evidence="8 10" id="KW-0460">Magnesium</keyword>
<dbReference type="Pfam" id="PF01715">
    <property type="entry name" value="IPPT"/>
    <property type="match status" value="1"/>
</dbReference>
<name>A0A1F6W332_9BACT</name>
<evidence type="ECO:0000313" key="14">
    <source>
        <dbReference type="EMBL" id="OGI76301.1"/>
    </source>
</evidence>
<keyword evidence="7 10" id="KW-0067">ATP-binding</keyword>
<evidence type="ECO:0000256" key="11">
    <source>
        <dbReference type="RuleBase" id="RU003783"/>
    </source>
</evidence>
<keyword evidence="4 10" id="KW-0808">Transferase</keyword>
<evidence type="ECO:0000256" key="3">
    <source>
        <dbReference type="ARBA" id="ARBA00005842"/>
    </source>
</evidence>
<comment type="caution">
    <text evidence="10">Lacks conserved residue(s) required for the propagation of feature annotation.</text>
</comment>
<dbReference type="Gene3D" id="3.40.50.300">
    <property type="entry name" value="P-loop containing nucleotide triphosphate hydrolases"/>
    <property type="match status" value="1"/>
</dbReference>
<evidence type="ECO:0000256" key="8">
    <source>
        <dbReference type="ARBA" id="ARBA00022842"/>
    </source>
</evidence>
<feature type="binding site" evidence="10">
    <location>
        <begin position="9"/>
        <end position="16"/>
    </location>
    <ligand>
        <name>ATP</name>
        <dbReference type="ChEBI" id="CHEBI:30616"/>
    </ligand>
</feature>
<dbReference type="AlphaFoldDB" id="A0A1F6W332"/>
<proteinExistence type="inferred from homology"/>
<dbReference type="GO" id="GO:0005524">
    <property type="term" value="F:ATP binding"/>
    <property type="evidence" value="ECO:0007669"/>
    <property type="project" value="UniProtKB-UniRule"/>
</dbReference>
<comment type="similarity">
    <text evidence="3 10 13">Belongs to the IPP transferase family.</text>
</comment>
<dbReference type="HAMAP" id="MF_00185">
    <property type="entry name" value="IPP_trans"/>
    <property type="match status" value="1"/>
</dbReference>
<evidence type="ECO:0000256" key="9">
    <source>
        <dbReference type="ARBA" id="ARBA00049563"/>
    </source>
</evidence>
<comment type="cofactor">
    <cofactor evidence="1 10">
        <name>Mg(2+)</name>
        <dbReference type="ChEBI" id="CHEBI:18420"/>
    </cofactor>
</comment>